<feature type="compositionally biased region" description="Low complexity" evidence="1">
    <location>
        <begin position="598"/>
        <end position="608"/>
    </location>
</feature>
<protein>
    <recommendedName>
        <fullName evidence="2">VHS domain-containing protein</fullName>
    </recommendedName>
</protein>
<feature type="region of interest" description="Disordered" evidence="1">
    <location>
        <begin position="385"/>
        <end position="405"/>
    </location>
</feature>
<feature type="compositionally biased region" description="Polar residues" evidence="1">
    <location>
        <begin position="31"/>
        <end position="41"/>
    </location>
</feature>
<evidence type="ECO:0000256" key="1">
    <source>
        <dbReference type="SAM" id="MobiDB-lite"/>
    </source>
</evidence>
<dbReference type="InterPro" id="IPR038425">
    <property type="entry name" value="GAT_sf"/>
</dbReference>
<feature type="compositionally biased region" description="Polar residues" evidence="1">
    <location>
        <begin position="644"/>
        <end position="665"/>
    </location>
</feature>
<dbReference type="CDD" id="cd21383">
    <property type="entry name" value="GAT_GGA_Tom1-like"/>
    <property type="match status" value="1"/>
</dbReference>
<proteinExistence type="predicted"/>
<dbReference type="GO" id="GO:0007015">
    <property type="term" value="P:actin filament organization"/>
    <property type="evidence" value="ECO:0007669"/>
    <property type="project" value="InterPro"/>
</dbReference>
<dbReference type="Proteomes" id="UP000886523">
    <property type="component" value="Unassembled WGS sequence"/>
</dbReference>
<sequence>MKKLFKNSKQKPTVTPTPLALPPDTPVYAQRSRTAPPQQSYEVGPKPPEKWVFIEDEPPVTPSKLQKPRPTSTSLPLGASQPQSQAILLPIAASAPSVPSPPLQVSAQPHTKKKSAQAFPWPDYRMRQHVETSVESLSAPSNPSPDTKEPREKESALDVLGNFLFGARDVSRPSSERDHDKDRQREVRFVEPPDIAQMIGRLTATASEDWTVVLELCEYASANETAAKEAARALRREFKYADPSAQLSAARLWAIMLQNCSEEFIEQSASRKSLDAVEDVITSNKTNPVVRERLLEVLGSAVYHHTKNDRRHPFAVLWRKVKPPSAPEQGRPIDPSDSMYTPPVHNAPQQTLPPPTQIQHTPTPPVQIQQLVTPPDAIPTRAVARSASDLPPELSPMQPSPKKTHHNRIIPIEEDMRRIFSECEDAHNSARLLSDFLAFASPVDVEADVDGVVRELYTKCIASQERIVSQIPWATSIAEKSRDDVKNLIVPSPPVTNQPPRPSLVTKEEEMFAMLLAANQTLFESIRMHDESLRLAAAERVEKAVEERSKFDTRLDRSQMYVAADGSLYAPENEIVRSGSSRSPSPNPHLSNLTETAPASFYSPISQSSPPPHHHLQTDIGYPQNQYQNPAPVYSTLNGPWTNIPNELNQTSQNNPHNIDPSTQPRHAFHGPRTFISLSRTPSPELSPNQGHGTGLGLHGSTTTGAMAPGHPASLRPRSSDLQSESVRDRLERVNLSSHPQHGPLSSSIRLVPRAESDPVRTHSRYPACDDDPRDDDDGGDGKKEEVPSTPIVPSAKALGKRRAVEKAVDCKFLLRFSHVSCMGSQKAVPFHDPIFLPMRSIQTTYSKSLA</sequence>
<evidence type="ECO:0000313" key="4">
    <source>
        <dbReference type="Proteomes" id="UP000886523"/>
    </source>
</evidence>
<dbReference type="OrthoDB" id="10255964at2759"/>
<accession>A0A9P6B6W6</accession>
<feature type="compositionally biased region" description="Low complexity" evidence="1">
    <location>
        <begin position="89"/>
        <end position="109"/>
    </location>
</feature>
<feature type="compositionally biased region" description="Polar residues" evidence="1">
    <location>
        <begin position="133"/>
        <end position="145"/>
    </location>
</feature>
<evidence type="ECO:0000313" key="3">
    <source>
        <dbReference type="EMBL" id="KAF9517381.1"/>
    </source>
</evidence>
<dbReference type="Pfam" id="PF00790">
    <property type="entry name" value="VHS"/>
    <property type="match status" value="1"/>
</dbReference>
<dbReference type="SMART" id="SM00288">
    <property type="entry name" value="VHS"/>
    <property type="match status" value="1"/>
</dbReference>
<dbReference type="GO" id="GO:0051666">
    <property type="term" value="P:actin cortical patch localization"/>
    <property type="evidence" value="ECO:0007669"/>
    <property type="project" value="TreeGrafter"/>
</dbReference>
<organism evidence="3 4">
    <name type="scientific">Hydnum rufescens UP504</name>
    <dbReference type="NCBI Taxonomy" id="1448309"/>
    <lineage>
        <taxon>Eukaryota</taxon>
        <taxon>Fungi</taxon>
        <taxon>Dikarya</taxon>
        <taxon>Basidiomycota</taxon>
        <taxon>Agaricomycotina</taxon>
        <taxon>Agaricomycetes</taxon>
        <taxon>Cantharellales</taxon>
        <taxon>Hydnaceae</taxon>
        <taxon>Hydnum</taxon>
    </lineage>
</organism>
<reference evidence="3" key="1">
    <citation type="journal article" date="2020" name="Nat. Commun.">
        <title>Large-scale genome sequencing of mycorrhizal fungi provides insights into the early evolution of symbiotic traits.</title>
        <authorList>
            <person name="Miyauchi S."/>
            <person name="Kiss E."/>
            <person name="Kuo A."/>
            <person name="Drula E."/>
            <person name="Kohler A."/>
            <person name="Sanchez-Garcia M."/>
            <person name="Morin E."/>
            <person name="Andreopoulos B."/>
            <person name="Barry K.W."/>
            <person name="Bonito G."/>
            <person name="Buee M."/>
            <person name="Carver A."/>
            <person name="Chen C."/>
            <person name="Cichocki N."/>
            <person name="Clum A."/>
            <person name="Culley D."/>
            <person name="Crous P.W."/>
            <person name="Fauchery L."/>
            <person name="Girlanda M."/>
            <person name="Hayes R.D."/>
            <person name="Keri Z."/>
            <person name="LaButti K."/>
            <person name="Lipzen A."/>
            <person name="Lombard V."/>
            <person name="Magnuson J."/>
            <person name="Maillard F."/>
            <person name="Murat C."/>
            <person name="Nolan M."/>
            <person name="Ohm R.A."/>
            <person name="Pangilinan J."/>
            <person name="Pereira M.F."/>
            <person name="Perotto S."/>
            <person name="Peter M."/>
            <person name="Pfister S."/>
            <person name="Riley R."/>
            <person name="Sitrit Y."/>
            <person name="Stielow J.B."/>
            <person name="Szollosi G."/>
            <person name="Zifcakova L."/>
            <person name="Stursova M."/>
            <person name="Spatafora J.W."/>
            <person name="Tedersoo L."/>
            <person name="Vaario L.M."/>
            <person name="Yamada A."/>
            <person name="Yan M."/>
            <person name="Wang P."/>
            <person name="Xu J."/>
            <person name="Bruns T."/>
            <person name="Baldrian P."/>
            <person name="Vilgalys R."/>
            <person name="Dunand C."/>
            <person name="Henrissat B."/>
            <person name="Grigoriev I.V."/>
            <person name="Hibbett D."/>
            <person name="Nagy L.G."/>
            <person name="Martin F.M."/>
        </authorList>
    </citation>
    <scope>NUCLEOTIDE SEQUENCE</scope>
    <source>
        <strain evidence="3">UP504</strain>
    </source>
</reference>
<dbReference type="PROSITE" id="PS50179">
    <property type="entry name" value="VHS"/>
    <property type="match status" value="1"/>
</dbReference>
<dbReference type="Gene3D" id="1.25.40.90">
    <property type="match status" value="1"/>
</dbReference>
<gene>
    <name evidence="3" type="ORF">BS47DRAFT_527774</name>
</gene>
<dbReference type="GO" id="GO:0006897">
    <property type="term" value="P:endocytosis"/>
    <property type="evidence" value="ECO:0007669"/>
    <property type="project" value="InterPro"/>
</dbReference>
<feature type="region of interest" description="Disordered" evidence="1">
    <location>
        <begin position="322"/>
        <end position="363"/>
    </location>
</feature>
<dbReference type="GO" id="GO:0043130">
    <property type="term" value="F:ubiquitin binding"/>
    <property type="evidence" value="ECO:0007669"/>
    <property type="project" value="InterPro"/>
</dbReference>
<dbReference type="SUPFAM" id="SSF89009">
    <property type="entry name" value="GAT-like domain"/>
    <property type="match status" value="1"/>
</dbReference>
<feature type="compositionally biased region" description="Polar residues" evidence="1">
    <location>
        <begin position="735"/>
        <end position="749"/>
    </location>
</feature>
<evidence type="ECO:0000259" key="2">
    <source>
        <dbReference type="PROSITE" id="PS50179"/>
    </source>
</evidence>
<feature type="domain" description="VHS" evidence="2">
    <location>
        <begin position="200"/>
        <end position="298"/>
    </location>
</feature>
<dbReference type="GO" id="GO:0007034">
    <property type="term" value="P:vacuolar transport"/>
    <property type="evidence" value="ECO:0007669"/>
    <property type="project" value="UniProtKB-ARBA"/>
</dbReference>
<feature type="region of interest" description="Disordered" evidence="1">
    <location>
        <begin position="1"/>
        <end position="154"/>
    </location>
</feature>
<feature type="compositionally biased region" description="Polar residues" evidence="1">
    <location>
        <begin position="676"/>
        <end position="690"/>
    </location>
</feature>
<comment type="caution">
    <text evidence="3">The sequence shown here is derived from an EMBL/GenBank/DDBJ whole genome shotgun (WGS) entry which is preliminary data.</text>
</comment>
<feature type="compositionally biased region" description="Polar residues" evidence="1">
    <location>
        <begin position="588"/>
        <end position="597"/>
    </location>
</feature>
<dbReference type="InterPro" id="IPR008942">
    <property type="entry name" value="ENTH_VHS"/>
</dbReference>
<feature type="compositionally biased region" description="Acidic residues" evidence="1">
    <location>
        <begin position="769"/>
        <end position="779"/>
    </location>
</feature>
<keyword evidence="4" id="KW-1185">Reference proteome</keyword>
<dbReference type="GO" id="GO:0030479">
    <property type="term" value="C:actin cortical patch"/>
    <property type="evidence" value="ECO:0007669"/>
    <property type="project" value="TreeGrafter"/>
</dbReference>
<feature type="region of interest" description="Disordered" evidence="1">
    <location>
        <begin position="644"/>
        <end position="798"/>
    </location>
</feature>
<feature type="compositionally biased region" description="Polar residues" evidence="1">
    <location>
        <begin position="69"/>
        <end position="86"/>
    </location>
</feature>
<name>A0A9P6B6W6_9AGAM</name>
<dbReference type="SUPFAM" id="SSF48464">
    <property type="entry name" value="ENTH/VHS domain"/>
    <property type="match status" value="1"/>
</dbReference>
<dbReference type="GO" id="GO:0035091">
    <property type="term" value="F:phosphatidylinositol binding"/>
    <property type="evidence" value="ECO:0007669"/>
    <property type="project" value="InterPro"/>
</dbReference>
<dbReference type="Gene3D" id="1.20.58.160">
    <property type="match status" value="1"/>
</dbReference>
<dbReference type="EMBL" id="MU128932">
    <property type="protein sequence ID" value="KAF9517381.1"/>
    <property type="molecule type" value="Genomic_DNA"/>
</dbReference>
<feature type="region of interest" description="Disordered" evidence="1">
    <location>
        <begin position="575"/>
        <end position="626"/>
    </location>
</feature>
<dbReference type="AlphaFoldDB" id="A0A9P6B6W6"/>
<dbReference type="CDD" id="cd16980">
    <property type="entry name" value="VHS_Lsb5"/>
    <property type="match status" value="1"/>
</dbReference>
<dbReference type="InterPro" id="IPR045007">
    <property type="entry name" value="LSB5"/>
</dbReference>
<dbReference type="InterPro" id="IPR002014">
    <property type="entry name" value="VHS_dom"/>
</dbReference>
<dbReference type="PANTHER" id="PTHR47789:SF2">
    <property type="entry name" value="VHS DOMAIN-CONTAINING PROTEIN"/>
    <property type="match status" value="1"/>
</dbReference>
<dbReference type="PANTHER" id="PTHR47789">
    <property type="entry name" value="LAS SEVENTEEN-BINDING PROTEIN 5"/>
    <property type="match status" value="1"/>
</dbReference>